<evidence type="ECO:0000256" key="1">
    <source>
        <dbReference type="SAM" id="MobiDB-lite"/>
    </source>
</evidence>
<accession>A0A835GUU7</accession>
<proteinExistence type="predicted"/>
<dbReference type="Proteomes" id="UP000631114">
    <property type="component" value="Unassembled WGS sequence"/>
</dbReference>
<keyword evidence="3" id="KW-1185">Reference proteome</keyword>
<dbReference type="AlphaFoldDB" id="A0A835GUU7"/>
<sequence>MVSGHPSPSASNSAYTLPSPSGAEPSTSLRPVPRDPDQSASEWEGNYPGYRSNGFQCISSNRDHQKWHKNHLDSIPLIHLLRPNQAGRLHLILFLHCPGPYPAEQRLLSVLGESGESRFVGKYLLSISATGKEEKREDA</sequence>
<feature type="region of interest" description="Disordered" evidence="1">
    <location>
        <begin position="1"/>
        <end position="47"/>
    </location>
</feature>
<reference evidence="2 3" key="1">
    <citation type="submission" date="2020-10" db="EMBL/GenBank/DDBJ databases">
        <title>The Coptis chinensis genome and diversification of protoberbering-type alkaloids.</title>
        <authorList>
            <person name="Wang B."/>
            <person name="Shu S."/>
            <person name="Song C."/>
            <person name="Liu Y."/>
        </authorList>
    </citation>
    <scope>NUCLEOTIDE SEQUENCE [LARGE SCALE GENOMIC DNA]</scope>
    <source>
        <strain evidence="2">HL-2020</strain>
        <tissue evidence="2">Leaf</tissue>
    </source>
</reference>
<organism evidence="2 3">
    <name type="scientific">Coptis chinensis</name>
    <dbReference type="NCBI Taxonomy" id="261450"/>
    <lineage>
        <taxon>Eukaryota</taxon>
        <taxon>Viridiplantae</taxon>
        <taxon>Streptophyta</taxon>
        <taxon>Embryophyta</taxon>
        <taxon>Tracheophyta</taxon>
        <taxon>Spermatophyta</taxon>
        <taxon>Magnoliopsida</taxon>
        <taxon>Ranunculales</taxon>
        <taxon>Ranunculaceae</taxon>
        <taxon>Coptidoideae</taxon>
        <taxon>Coptis</taxon>
    </lineage>
</organism>
<gene>
    <name evidence="2" type="ORF">IFM89_039946</name>
</gene>
<comment type="caution">
    <text evidence="2">The sequence shown here is derived from an EMBL/GenBank/DDBJ whole genome shotgun (WGS) entry which is preliminary data.</text>
</comment>
<feature type="compositionally biased region" description="Polar residues" evidence="1">
    <location>
        <begin position="1"/>
        <end position="29"/>
    </location>
</feature>
<dbReference type="OrthoDB" id="10633202at2759"/>
<dbReference type="EMBL" id="JADFTS010000083">
    <property type="protein sequence ID" value="KAF9586845.1"/>
    <property type="molecule type" value="Genomic_DNA"/>
</dbReference>
<evidence type="ECO:0000313" key="2">
    <source>
        <dbReference type="EMBL" id="KAF9586845.1"/>
    </source>
</evidence>
<protein>
    <submittedName>
        <fullName evidence="2">Uncharacterized protein</fullName>
    </submittedName>
</protein>
<name>A0A835GUU7_9MAGN</name>
<evidence type="ECO:0000313" key="3">
    <source>
        <dbReference type="Proteomes" id="UP000631114"/>
    </source>
</evidence>